<evidence type="ECO:0000256" key="3">
    <source>
        <dbReference type="ARBA" id="ARBA00022679"/>
    </source>
</evidence>
<evidence type="ECO:0000256" key="1">
    <source>
        <dbReference type="ARBA" id="ARBA00008361"/>
    </source>
</evidence>
<reference evidence="5 6" key="1">
    <citation type="submission" date="2019-01" db="EMBL/GenBank/DDBJ databases">
        <title>Draft genome sequence of Psathyrella aberdarensis IHI B618.</title>
        <authorList>
            <person name="Buettner E."/>
            <person name="Kellner H."/>
        </authorList>
    </citation>
    <scope>NUCLEOTIDE SEQUENCE [LARGE SCALE GENOMIC DNA]</scope>
    <source>
        <strain evidence="5 6">IHI B618</strain>
    </source>
</reference>
<dbReference type="InterPro" id="IPR051052">
    <property type="entry name" value="Diverse_substrate_MTase"/>
</dbReference>
<organism evidence="5 6">
    <name type="scientific">Candolleomyces aberdarensis</name>
    <dbReference type="NCBI Taxonomy" id="2316362"/>
    <lineage>
        <taxon>Eukaryota</taxon>
        <taxon>Fungi</taxon>
        <taxon>Dikarya</taxon>
        <taxon>Basidiomycota</taxon>
        <taxon>Agaricomycotina</taxon>
        <taxon>Agaricomycetes</taxon>
        <taxon>Agaricomycetidae</taxon>
        <taxon>Agaricales</taxon>
        <taxon>Agaricineae</taxon>
        <taxon>Psathyrellaceae</taxon>
        <taxon>Candolleomyces</taxon>
    </lineage>
</organism>
<dbReference type="OrthoDB" id="66144at2759"/>
<dbReference type="SUPFAM" id="SSF53335">
    <property type="entry name" value="S-adenosyl-L-methionine-dependent methyltransferases"/>
    <property type="match status" value="1"/>
</dbReference>
<keyword evidence="6" id="KW-1185">Reference proteome</keyword>
<evidence type="ECO:0000256" key="2">
    <source>
        <dbReference type="ARBA" id="ARBA00022603"/>
    </source>
</evidence>
<dbReference type="GO" id="GO:0008757">
    <property type="term" value="F:S-adenosylmethionine-dependent methyltransferase activity"/>
    <property type="evidence" value="ECO:0007669"/>
    <property type="project" value="InterPro"/>
</dbReference>
<dbReference type="PANTHER" id="PTHR44942">
    <property type="entry name" value="METHYLTRANSF_11 DOMAIN-CONTAINING PROTEIN"/>
    <property type="match status" value="1"/>
</dbReference>
<evidence type="ECO:0000313" key="5">
    <source>
        <dbReference type="EMBL" id="RXW23717.1"/>
    </source>
</evidence>
<dbReference type="STRING" id="2316362.A0A4Q2DTN6"/>
<evidence type="ECO:0000313" key="6">
    <source>
        <dbReference type="Proteomes" id="UP000290288"/>
    </source>
</evidence>
<sequence>MFIKALSTFLPDQLSPSLQGAMLKTAVSRTRNVVRISHTARGSQLRWNSSWHQTAKAGFTVGTEEYNKFRPTYPSEPIAQIREAANAPPPLNVAELGSGSGIFTRNLLTHPAWAESIGRLQAVEPSEGMRQSFDKSIQDPRVVATDGTFDITGIPDGWADVVIVAQAFHWATNFDAAVTEFARILKPNAPLALIWNMEDRSRAAWLKQCRERIEQYENNSPHFRFGLWRKAFDVPSWDKYFTRPVEKVHEYHHPGTMERMVNRSVTKSDVAPLPEEEKKKIQKDIASYIEKGDGMVWIDKEKGIFEYPHQVTLVLAHRKD</sequence>
<dbReference type="InterPro" id="IPR029063">
    <property type="entry name" value="SAM-dependent_MTases_sf"/>
</dbReference>
<gene>
    <name evidence="5" type="ORF">EST38_g2135</name>
</gene>
<keyword evidence="2" id="KW-0489">Methyltransferase</keyword>
<feature type="domain" description="Methyltransferase type 11" evidence="4">
    <location>
        <begin position="95"/>
        <end position="191"/>
    </location>
</feature>
<accession>A0A4Q2DTN6</accession>
<dbReference type="Pfam" id="PF08241">
    <property type="entry name" value="Methyltransf_11"/>
    <property type="match status" value="1"/>
</dbReference>
<dbReference type="GO" id="GO:0032259">
    <property type="term" value="P:methylation"/>
    <property type="evidence" value="ECO:0007669"/>
    <property type="project" value="UniProtKB-KW"/>
</dbReference>
<dbReference type="CDD" id="cd02440">
    <property type="entry name" value="AdoMet_MTases"/>
    <property type="match status" value="1"/>
</dbReference>
<dbReference type="InterPro" id="IPR013216">
    <property type="entry name" value="Methyltransf_11"/>
</dbReference>
<evidence type="ECO:0000259" key="4">
    <source>
        <dbReference type="Pfam" id="PF08241"/>
    </source>
</evidence>
<protein>
    <recommendedName>
        <fullName evidence="4">Methyltransferase type 11 domain-containing protein</fullName>
    </recommendedName>
</protein>
<dbReference type="AlphaFoldDB" id="A0A4Q2DTN6"/>
<dbReference type="PANTHER" id="PTHR44942:SF4">
    <property type="entry name" value="METHYLTRANSFERASE TYPE 11 DOMAIN-CONTAINING PROTEIN"/>
    <property type="match status" value="1"/>
</dbReference>
<name>A0A4Q2DTN6_9AGAR</name>
<comment type="similarity">
    <text evidence="1">Belongs to the methyltransferase superfamily.</text>
</comment>
<keyword evidence="3" id="KW-0808">Transferase</keyword>
<dbReference type="Proteomes" id="UP000290288">
    <property type="component" value="Unassembled WGS sequence"/>
</dbReference>
<proteinExistence type="inferred from homology"/>
<comment type="caution">
    <text evidence="5">The sequence shown here is derived from an EMBL/GenBank/DDBJ whole genome shotgun (WGS) entry which is preliminary data.</text>
</comment>
<dbReference type="Gene3D" id="3.40.50.150">
    <property type="entry name" value="Vaccinia Virus protein VP39"/>
    <property type="match status" value="1"/>
</dbReference>
<dbReference type="EMBL" id="SDEE01000034">
    <property type="protein sequence ID" value="RXW23717.1"/>
    <property type="molecule type" value="Genomic_DNA"/>
</dbReference>